<evidence type="ECO:0000256" key="2">
    <source>
        <dbReference type="ARBA" id="ARBA00017294"/>
    </source>
</evidence>
<feature type="compositionally biased region" description="Acidic residues" evidence="3">
    <location>
        <begin position="157"/>
        <end position="166"/>
    </location>
</feature>
<dbReference type="Pfam" id="PF12936">
    <property type="entry name" value="Kri1_C"/>
    <property type="match status" value="1"/>
</dbReference>
<evidence type="ECO:0000259" key="4">
    <source>
        <dbReference type="Pfam" id="PF12936"/>
    </source>
</evidence>
<evidence type="ECO:0000256" key="1">
    <source>
        <dbReference type="ARBA" id="ARBA00007473"/>
    </source>
</evidence>
<comment type="caution">
    <text evidence="5">The sequence shown here is derived from an EMBL/GenBank/DDBJ whole genome shotgun (WGS) entry which is preliminary data.</text>
</comment>
<feature type="compositionally biased region" description="Polar residues" evidence="3">
    <location>
        <begin position="736"/>
        <end position="752"/>
    </location>
</feature>
<organism evidence="5 6">
    <name type="scientific">Scylla paramamosain</name>
    <name type="common">Mud crab</name>
    <dbReference type="NCBI Taxonomy" id="85552"/>
    <lineage>
        <taxon>Eukaryota</taxon>
        <taxon>Metazoa</taxon>
        <taxon>Ecdysozoa</taxon>
        <taxon>Arthropoda</taxon>
        <taxon>Crustacea</taxon>
        <taxon>Multicrustacea</taxon>
        <taxon>Malacostraca</taxon>
        <taxon>Eumalacostraca</taxon>
        <taxon>Eucarida</taxon>
        <taxon>Decapoda</taxon>
        <taxon>Pleocyemata</taxon>
        <taxon>Brachyura</taxon>
        <taxon>Eubrachyura</taxon>
        <taxon>Portunoidea</taxon>
        <taxon>Portunidae</taxon>
        <taxon>Portuninae</taxon>
        <taxon>Scylla</taxon>
    </lineage>
</organism>
<dbReference type="GO" id="GO:0000447">
    <property type="term" value="P:endonucleolytic cleavage in ITS1 to separate SSU-rRNA from 5.8S rRNA and LSU-rRNA from tricistronic rRNA transcript (SSU-rRNA, 5.8S rRNA, LSU-rRNA)"/>
    <property type="evidence" value="ECO:0007669"/>
    <property type="project" value="TreeGrafter"/>
</dbReference>
<gene>
    <name evidence="5" type="ORF">O3P69_020896</name>
</gene>
<feature type="region of interest" description="Disordered" evidence="3">
    <location>
        <begin position="122"/>
        <end position="196"/>
    </location>
</feature>
<evidence type="ECO:0000313" key="6">
    <source>
        <dbReference type="Proteomes" id="UP001487740"/>
    </source>
</evidence>
<evidence type="ECO:0000313" key="5">
    <source>
        <dbReference type="EMBL" id="KAK8389264.1"/>
    </source>
</evidence>
<dbReference type="PANTHER" id="PTHR14490">
    <property type="entry name" value="ZINC FINGER, ZZ TYPE"/>
    <property type="match status" value="1"/>
</dbReference>
<comment type="similarity">
    <text evidence="1">Belongs to the KRI1 family.</text>
</comment>
<dbReference type="GO" id="GO:0030686">
    <property type="term" value="C:90S preribosome"/>
    <property type="evidence" value="ECO:0007669"/>
    <property type="project" value="TreeGrafter"/>
</dbReference>
<reference evidence="5 6" key="1">
    <citation type="submission" date="2023-03" db="EMBL/GenBank/DDBJ databases">
        <title>High-quality genome of Scylla paramamosain provides insights in environmental adaptation.</title>
        <authorList>
            <person name="Zhang L."/>
        </authorList>
    </citation>
    <scope>NUCLEOTIDE SEQUENCE [LARGE SCALE GENOMIC DNA]</scope>
    <source>
        <strain evidence="5">LZ_2023a</strain>
        <tissue evidence="5">Muscle</tissue>
    </source>
</reference>
<dbReference type="PANTHER" id="PTHR14490:SF5">
    <property type="entry name" value="PROTEIN KRI1 HOMOLOG"/>
    <property type="match status" value="1"/>
</dbReference>
<dbReference type="Pfam" id="PF05178">
    <property type="entry name" value="Kri1"/>
    <property type="match status" value="1"/>
</dbReference>
<feature type="region of interest" description="Disordered" evidence="3">
    <location>
        <begin position="594"/>
        <end position="780"/>
    </location>
</feature>
<dbReference type="InterPro" id="IPR018034">
    <property type="entry name" value="Kri1"/>
</dbReference>
<feature type="domain" description="Kri1-like C-terminal" evidence="4">
    <location>
        <begin position="493"/>
        <end position="581"/>
    </location>
</feature>
<feature type="region of interest" description="Disordered" evidence="3">
    <location>
        <begin position="423"/>
        <end position="475"/>
    </location>
</feature>
<dbReference type="AlphaFoldDB" id="A0AAW0TNK3"/>
<feature type="compositionally biased region" description="Basic residues" evidence="3">
    <location>
        <begin position="603"/>
        <end position="615"/>
    </location>
</feature>
<feature type="compositionally biased region" description="Basic and acidic residues" evidence="3">
    <location>
        <begin position="175"/>
        <end position="194"/>
    </location>
</feature>
<feature type="compositionally biased region" description="Polar residues" evidence="3">
    <location>
        <begin position="626"/>
        <end position="646"/>
    </location>
</feature>
<feature type="compositionally biased region" description="Basic and acidic residues" evidence="3">
    <location>
        <begin position="134"/>
        <end position="145"/>
    </location>
</feature>
<keyword evidence="6" id="KW-1185">Reference proteome</keyword>
<feature type="compositionally biased region" description="Basic and acidic residues" evidence="3">
    <location>
        <begin position="696"/>
        <end position="705"/>
    </location>
</feature>
<feature type="compositionally biased region" description="Acidic residues" evidence="3">
    <location>
        <begin position="49"/>
        <end position="67"/>
    </location>
</feature>
<protein>
    <recommendedName>
        <fullName evidence="2">Protein KRI1 homolog</fullName>
    </recommendedName>
</protein>
<dbReference type="GO" id="GO:0005730">
    <property type="term" value="C:nucleolus"/>
    <property type="evidence" value="ECO:0007669"/>
    <property type="project" value="TreeGrafter"/>
</dbReference>
<dbReference type="EMBL" id="JARAKH010000028">
    <property type="protein sequence ID" value="KAK8389264.1"/>
    <property type="molecule type" value="Genomic_DNA"/>
</dbReference>
<dbReference type="Proteomes" id="UP001487740">
    <property type="component" value="Unassembled WGS sequence"/>
</dbReference>
<name>A0AAW0TNK3_SCYPA</name>
<feature type="region of interest" description="Disordered" evidence="3">
    <location>
        <begin position="44"/>
        <end position="68"/>
    </location>
</feature>
<proteinExistence type="inferred from homology"/>
<feature type="region of interest" description="Disordered" evidence="3">
    <location>
        <begin position="306"/>
        <end position="330"/>
    </location>
</feature>
<accession>A0AAW0TNK3</accession>
<sequence length="816" mass="95682">MLKQKKVLFDDSENEEDGELHINKAYANKYQEWRLSEELQKYKDRFGDEDSTSESSSDEDFAEADNPEFDREFLRTMGALHKKTDHKLEGAKFFTGNYSKKKEKEKEEQAMTVKDYERLLITDHGGELDEEEEGPRLKKDLEKLPKNTRMSGFEDGLSSDEDDSGDELLTSGLFKVKESDKSSKEEKTQPKNQEDALAFIRGECSSLKNEDDRGLLESLKEAWNDPKKSADEKWLIDFFVNERYNEEDDDSKLRPYNGVVIDEESISEDEKTLEAMETFETKYRFRFEEPDEEFIKKYPRIIPDSMRAKDERRKQKRVALKERKQKEKEVKRQEIERLKALKYKEIEAKIDKIKEASGNQDIDLGEKLFEEDFDEAQHDQVMSEMFGEDYYAVDDGNDEKPVFDDEDIDVIKDYDHWLEKQDTNTYDGKETEDWEEEDHGAYSMDDGHNERTEGRRSLQQQMIEASSKKKSRRKSKFAKAIKQKKPVFDPKEKTFESYFDEYYQLDFEDIISGMPCRFKYRKVEPNSFGLSTEEILSAQDRELNKWISLKKLLRYQRDEKEESRDKKIYQHRSSLPHVKQKILPSLFVEDPVHHHISEEEKKRLKNLKKKLRRQQKLLGSMEENPDSNPTVNPVQSDCKQNESGATTEYDPQCDEGHPKKAKKRKDKNSTLDADEDNCISVDETIKQPKKKKKKHTGNESQDKPSVEINPSGHREINTTEELQPSNSTKEQDKTVMETQNKFNSGASDTAASPQKRKKKKKRTTESTADMTQETKMKKSATRDNSFFLGISDNRLAAYGENPKKIKNKVKYRKQEF</sequence>
<dbReference type="InterPro" id="IPR024626">
    <property type="entry name" value="Kri1-like_C"/>
</dbReference>
<feature type="compositionally biased region" description="Basic and acidic residues" evidence="3">
    <location>
        <begin position="445"/>
        <end position="456"/>
    </location>
</feature>
<feature type="compositionally biased region" description="Polar residues" evidence="3">
    <location>
        <begin position="719"/>
        <end position="728"/>
    </location>
</feature>
<evidence type="ECO:0000256" key="3">
    <source>
        <dbReference type="SAM" id="MobiDB-lite"/>
    </source>
</evidence>